<evidence type="ECO:0000313" key="1">
    <source>
        <dbReference type="EMBL" id="QJA70802.1"/>
    </source>
</evidence>
<protein>
    <submittedName>
        <fullName evidence="1">Uncharacterized protein</fullName>
    </submittedName>
</protein>
<name>A0A6M3JP42_9ZZZZ</name>
<organism evidence="1">
    <name type="scientific">viral metagenome</name>
    <dbReference type="NCBI Taxonomy" id="1070528"/>
    <lineage>
        <taxon>unclassified sequences</taxon>
        <taxon>metagenomes</taxon>
        <taxon>organismal metagenomes</taxon>
    </lineage>
</organism>
<accession>A0A6M3JP42</accession>
<dbReference type="EMBL" id="MT141822">
    <property type="protein sequence ID" value="QJA70802.1"/>
    <property type="molecule type" value="Genomic_DNA"/>
</dbReference>
<reference evidence="1" key="1">
    <citation type="submission" date="2020-03" db="EMBL/GenBank/DDBJ databases">
        <title>The deep terrestrial virosphere.</title>
        <authorList>
            <person name="Holmfeldt K."/>
            <person name="Nilsson E."/>
            <person name="Simone D."/>
            <person name="Lopez-Fernandez M."/>
            <person name="Wu X."/>
            <person name="de Brujin I."/>
            <person name="Lundin D."/>
            <person name="Andersson A."/>
            <person name="Bertilsson S."/>
            <person name="Dopson M."/>
        </authorList>
    </citation>
    <scope>NUCLEOTIDE SEQUENCE</scope>
    <source>
        <strain evidence="1">MM415A03558</strain>
    </source>
</reference>
<dbReference type="AlphaFoldDB" id="A0A6M3JP42"/>
<proteinExistence type="predicted"/>
<gene>
    <name evidence="1" type="ORF">MM415A03558_0003</name>
</gene>
<sequence>MSKRVYAYEPHLYEHRQDAPPTRVQYSFKRGEVQVVPDDVAEIVTTAHPTRLVILGEYQAPPGLETPPVVPIEPPPGPPVPVRAVRAYRKGSKAKG</sequence>